<dbReference type="InterPro" id="IPR002159">
    <property type="entry name" value="CD36_fam"/>
</dbReference>
<dbReference type="Proteomes" id="UP000007819">
    <property type="component" value="Chromosome X"/>
</dbReference>
<feature type="compositionally biased region" description="Low complexity" evidence="13">
    <location>
        <begin position="651"/>
        <end position="662"/>
    </location>
</feature>
<evidence type="ECO:0000256" key="12">
    <source>
        <dbReference type="ARBA" id="ARBA00042244"/>
    </source>
</evidence>
<dbReference type="OrthoDB" id="18585at2759"/>
<keyword evidence="7 14" id="KW-0472">Membrane</keyword>
<evidence type="ECO:0000313" key="15">
    <source>
        <dbReference type="EnsemblMetazoa" id="XP_008179129.1"/>
    </source>
</evidence>
<keyword evidence="8" id="KW-1015">Disulfide bond</keyword>
<dbReference type="RefSeq" id="XP_008179129.1">
    <property type="nucleotide sequence ID" value="XM_008180907.2"/>
</dbReference>
<evidence type="ECO:0000256" key="14">
    <source>
        <dbReference type="SAM" id="Phobius"/>
    </source>
</evidence>
<feature type="compositionally biased region" description="Low complexity" evidence="13">
    <location>
        <begin position="8"/>
        <end position="19"/>
    </location>
</feature>
<organism evidence="15 16">
    <name type="scientific">Acyrthosiphon pisum</name>
    <name type="common">Pea aphid</name>
    <dbReference type="NCBI Taxonomy" id="7029"/>
    <lineage>
        <taxon>Eukaryota</taxon>
        <taxon>Metazoa</taxon>
        <taxon>Ecdysozoa</taxon>
        <taxon>Arthropoda</taxon>
        <taxon>Hexapoda</taxon>
        <taxon>Insecta</taxon>
        <taxon>Pterygota</taxon>
        <taxon>Neoptera</taxon>
        <taxon>Paraneoptera</taxon>
        <taxon>Hemiptera</taxon>
        <taxon>Sternorrhyncha</taxon>
        <taxon>Aphidomorpha</taxon>
        <taxon>Aphidoidea</taxon>
        <taxon>Aphididae</taxon>
        <taxon>Macrosiphini</taxon>
        <taxon>Acyrthosiphon</taxon>
    </lineage>
</organism>
<protein>
    <recommendedName>
        <fullName evidence="11">Scavenger receptor class B member 1</fullName>
    </recommendedName>
    <alternativeName>
        <fullName evidence="12">SR-BI</fullName>
    </alternativeName>
</protein>
<accession>A0A8R2B3V8</accession>
<evidence type="ECO:0000256" key="1">
    <source>
        <dbReference type="ARBA" id="ARBA00004189"/>
    </source>
</evidence>
<dbReference type="CTD" id="37999"/>
<dbReference type="PRINTS" id="PR01609">
    <property type="entry name" value="CD36FAMILY"/>
</dbReference>
<keyword evidence="9" id="KW-0675">Receptor</keyword>
<dbReference type="PANTHER" id="PTHR11923">
    <property type="entry name" value="SCAVENGER RECEPTOR CLASS B TYPE-1 SR-B1"/>
    <property type="match status" value="1"/>
</dbReference>
<sequence>MDVKNGISESSSDSSAVRSDFCLPWPPATRAEQRLRRNREHLQRRRDVGATRLKRRRMGSSTARRRARWTSASPSADRRRVRSDKKNAFFVFSRGVVTVVGRLRLRIAQAKRDPRVVLAIAVALLVGGLLVVAFFTAAVELVIDDQITLRPGSQTFEMWRKPPVRPLLKVYVYNVTNADEFLNVVAPGEVREKPILDELGPFVYVETWEKVNLTFHDNGTLTYNQQKVYRFDPEQSVGSEDDIVVVPNIPMLSATSQSKHAARFLRLAMASIMDILKVKPFVEVSVGQLLWGYEDPLLKLAKDVVPKEQKLPYEEFGLLYGKNGTSRDNMTVFTGATDIRLFAALDKFNGRTHLPHWTTDSCNRMSGGSDGSLFPPRIQPDTILHVFDKDMCRKLPLVFKKQVEAKGGVKAYRFGPDHRAFADPDHEPENRCYCPSLSSSGGNSTSGTSSSTTAMPTVSTKVNSPQCAPHGTFNVSLCQYDSPVLLSFPHFYMGDPRLREAVSGMDEPDADRHEFYIDVQPEMGVAMRARARVQINLAVSQVVDIKQVATFPDIVFPIMWFEEGIDELPDNVIQLLKLATQTPPVAKAALQYALFASGAVLLLLALGCLVRNSHRQETMSLEGTAHYSQDEKKKPKKTIPPAPLNSTVLSNGNGTAAKANAGYVADDE</sequence>
<feature type="compositionally biased region" description="Low complexity" evidence="13">
    <location>
        <begin position="436"/>
        <end position="453"/>
    </location>
</feature>
<dbReference type="GO" id="GO:0005737">
    <property type="term" value="C:cytoplasm"/>
    <property type="evidence" value="ECO:0007669"/>
    <property type="project" value="TreeGrafter"/>
</dbReference>
<feature type="region of interest" description="Disordered" evidence="13">
    <location>
        <begin position="432"/>
        <end position="457"/>
    </location>
</feature>
<dbReference type="EnsemblMetazoa" id="XM_008180907.3">
    <property type="protein sequence ID" value="XP_008179129.1"/>
    <property type="gene ID" value="LOC100167165"/>
</dbReference>
<keyword evidence="5 14" id="KW-0812">Transmembrane</keyword>
<evidence type="ECO:0000256" key="10">
    <source>
        <dbReference type="ARBA" id="ARBA00023180"/>
    </source>
</evidence>
<feature type="compositionally biased region" description="Basic residues" evidence="13">
    <location>
        <begin position="52"/>
        <end position="68"/>
    </location>
</feature>
<dbReference type="Pfam" id="PF01130">
    <property type="entry name" value="CD36"/>
    <property type="match status" value="1"/>
</dbReference>
<evidence type="ECO:0000256" key="4">
    <source>
        <dbReference type="ARBA" id="ARBA00022475"/>
    </source>
</evidence>
<comment type="subcellular location">
    <subcellularLocation>
        <location evidence="2">Cell membrane</location>
        <topology evidence="2">Multi-pass membrane protein</topology>
    </subcellularLocation>
    <subcellularLocation>
        <location evidence="1">Membrane</location>
        <location evidence="1">Caveola</location>
        <topology evidence="1">Multi-pass membrane protein</topology>
    </subcellularLocation>
</comment>
<dbReference type="PANTHER" id="PTHR11923:SF110">
    <property type="entry name" value="SCAVENGER RECEPTOR CLASS B MEMBER 1"/>
    <property type="match status" value="1"/>
</dbReference>
<dbReference type="GeneID" id="100167165"/>
<feature type="transmembrane region" description="Helical" evidence="14">
    <location>
        <begin position="117"/>
        <end position="143"/>
    </location>
</feature>
<reference evidence="15" key="2">
    <citation type="submission" date="2022-06" db="UniProtKB">
        <authorList>
            <consortium name="EnsemblMetazoa"/>
        </authorList>
    </citation>
    <scope>IDENTIFICATION</scope>
</reference>
<evidence type="ECO:0000256" key="7">
    <source>
        <dbReference type="ARBA" id="ARBA00023136"/>
    </source>
</evidence>
<evidence type="ECO:0000256" key="5">
    <source>
        <dbReference type="ARBA" id="ARBA00022692"/>
    </source>
</evidence>
<feature type="region of interest" description="Disordered" evidence="13">
    <location>
        <begin position="1"/>
        <end position="80"/>
    </location>
</feature>
<evidence type="ECO:0000313" key="16">
    <source>
        <dbReference type="Proteomes" id="UP000007819"/>
    </source>
</evidence>
<feature type="region of interest" description="Disordered" evidence="13">
    <location>
        <begin position="621"/>
        <end position="668"/>
    </location>
</feature>
<evidence type="ECO:0000256" key="3">
    <source>
        <dbReference type="ARBA" id="ARBA00010532"/>
    </source>
</evidence>
<dbReference type="AlphaFoldDB" id="A0A8R2B3V8"/>
<dbReference type="GO" id="GO:0005901">
    <property type="term" value="C:caveola"/>
    <property type="evidence" value="ECO:0007669"/>
    <property type="project" value="UniProtKB-SubCell"/>
</dbReference>
<feature type="transmembrane region" description="Helical" evidence="14">
    <location>
        <begin position="589"/>
        <end position="610"/>
    </location>
</feature>
<evidence type="ECO:0000256" key="8">
    <source>
        <dbReference type="ARBA" id="ARBA00023157"/>
    </source>
</evidence>
<keyword evidence="4" id="KW-1003">Cell membrane</keyword>
<evidence type="ECO:0000256" key="2">
    <source>
        <dbReference type="ARBA" id="ARBA00004651"/>
    </source>
</evidence>
<reference evidence="16" key="1">
    <citation type="submission" date="2010-06" db="EMBL/GenBank/DDBJ databases">
        <authorList>
            <person name="Jiang H."/>
            <person name="Abraham K."/>
            <person name="Ali S."/>
            <person name="Alsbrooks S.L."/>
            <person name="Anim B.N."/>
            <person name="Anosike U.S."/>
            <person name="Attaway T."/>
            <person name="Bandaranaike D.P."/>
            <person name="Battles P.K."/>
            <person name="Bell S.N."/>
            <person name="Bell A.V."/>
            <person name="Beltran B."/>
            <person name="Bickham C."/>
            <person name="Bustamante Y."/>
            <person name="Caleb T."/>
            <person name="Canada A."/>
            <person name="Cardenas V."/>
            <person name="Carter K."/>
            <person name="Chacko J."/>
            <person name="Chandrabose M.N."/>
            <person name="Chavez D."/>
            <person name="Chavez A."/>
            <person name="Chen L."/>
            <person name="Chu H.-S."/>
            <person name="Claassen K.J."/>
            <person name="Cockrell R."/>
            <person name="Collins M."/>
            <person name="Cooper J.A."/>
            <person name="Cree A."/>
            <person name="Curry S.M."/>
            <person name="Da Y."/>
            <person name="Dao M.D."/>
            <person name="Das B."/>
            <person name="Davila M.-L."/>
            <person name="Davy-Carroll L."/>
            <person name="Denson S."/>
            <person name="Dinh H."/>
            <person name="Ebong V.E."/>
            <person name="Edwards J.R."/>
            <person name="Egan A."/>
            <person name="El-Daye J."/>
            <person name="Escobedo L."/>
            <person name="Fernandez S."/>
            <person name="Fernando P.R."/>
            <person name="Flagg N."/>
            <person name="Forbes L.D."/>
            <person name="Fowler R.G."/>
            <person name="Fu Q."/>
            <person name="Gabisi R.A."/>
            <person name="Ganer J."/>
            <person name="Garbino Pronczuk A."/>
            <person name="Garcia R.M."/>
            <person name="Garner T."/>
            <person name="Garrett T.E."/>
            <person name="Gonzalez D.A."/>
            <person name="Hamid H."/>
            <person name="Hawkins E.S."/>
            <person name="Hirani K."/>
            <person name="Hogues M.E."/>
            <person name="Hollins B."/>
            <person name="Hsiao C.-H."/>
            <person name="Jabil R."/>
            <person name="James M.L."/>
            <person name="Jhangiani S.N."/>
            <person name="Johnson B."/>
            <person name="Johnson Q."/>
            <person name="Joshi V."/>
            <person name="Kalu J.B."/>
            <person name="Kam C."/>
            <person name="Kashfia A."/>
            <person name="Keebler J."/>
            <person name="Kisamo H."/>
            <person name="Kovar C.L."/>
            <person name="Lago L.A."/>
            <person name="Lai C.-Y."/>
            <person name="Laidlaw J."/>
            <person name="Lara F."/>
            <person name="Le T.-K."/>
            <person name="Lee S.L."/>
            <person name="Legall F.H."/>
            <person name="Lemon S.J."/>
            <person name="Lewis L.R."/>
            <person name="Li B."/>
            <person name="Liu Y."/>
            <person name="Liu Y.-S."/>
            <person name="Lopez J."/>
            <person name="Lozado R.J."/>
            <person name="Lu J."/>
            <person name="Madu R.C."/>
            <person name="Maheshwari M."/>
            <person name="Maheshwari R."/>
            <person name="Malloy K."/>
            <person name="Martinez E."/>
            <person name="Mathew T."/>
            <person name="Mercado I.C."/>
            <person name="Mercado C."/>
            <person name="Meyer B."/>
            <person name="Montgomery K."/>
            <person name="Morgan M.B."/>
            <person name="Munidasa M."/>
            <person name="Nazareth L.V."/>
            <person name="Nelson J."/>
            <person name="Ng B.M."/>
            <person name="Nguyen N.B."/>
            <person name="Nguyen P.Q."/>
            <person name="Nguyen T."/>
            <person name="Obregon M."/>
            <person name="Okwuonu G.O."/>
            <person name="Onwere C.G."/>
            <person name="Orozco G."/>
            <person name="Parra A."/>
            <person name="Patel S."/>
            <person name="Patil S."/>
            <person name="Perez A."/>
            <person name="Perez Y."/>
            <person name="Pham C."/>
            <person name="Primus E.L."/>
            <person name="Pu L.-L."/>
            <person name="Puazo M."/>
            <person name="Qin X."/>
            <person name="Quiroz J.B."/>
            <person name="Reese J."/>
            <person name="Richards S."/>
            <person name="Rives C.M."/>
            <person name="Robberts R."/>
            <person name="Ruiz S.J."/>
            <person name="Ruiz M.J."/>
            <person name="Santibanez J."/>
            <person name="Schneider B.W."/>
            <person name="Sisson I."/>
            <person name="Smith M."/>
            <person name="Sodergren E."/>
            <person name="Song X.-Z."/>
            <person name="Song B.B."/>
            <person name="Summersgill H."/>
            <person name="Thelus R."/>
            <person name="Thornton R.D."/>
            <person name="Trejos Z.Y."/>
            <person name="Usmani K."/>
            <person name="Vattathil S."/>
            <person name="Villasana D."/>
            <person name="Walker D.L."/>
            <person name="Wang S."/>
            <person name="Wang K."/>
            <person name="White C.S."/>
            <person name="Williams A.C."/>
            <person name="Williamson J."/>
            <person name="Wilson K."/>
            <person name="Woghiren I.O."/>
            <person name="Woodworth J.R."/>
            <person name="Worley K.C."/>
            <person name="Wright R.A."/>
            <person name="Wu W."/>
            <person name="Young L."/>
            <person name="Zhang L."/>
            <person name="Zhang J."/>
            <person name="Zhu Y."/>
            <person name="Muzny D.M."/>
            <person name="Weinstock G."/>
            <person name="Gibbs R.A."/>
        </authorList>
    </citation>
    <scope>NUCLEOTIDE SEQUENCE [LARGE SCALE GENOMIC DNA]</scope>
    <source>
        <strain evidence="16">LSR1</strain>
    </source>
</reference>
<keyword evidence="10" id="KW-0325">Glycoprotein</keyword>
<keyword evidence="6 14" id="KW-1133">Transmembrane helix</keyword>
<comment type="similarity">
    <text evidence="3">Belongs to the CD36 family.</text>
</comment>
<evidence type="ECO:0000256" key="11">
    <source>
        <dbReference type="ARBA" id="ARBA00040821"/>
    </source>
</evidence>
<dbReference type="GO" id="GO:0005044">
    <property type="term" value="F:scavenger receptor activity"/>
    <property type="evidence" value="ECO:0007669"/>
    <property type="project" value="TreeGrafter"/>
</dbReference>
<proteinExistence type="inferred from homology"/>
<evidence type="ECO:0000256" key="6">
    <source>
        <dbReference type="ARBA" id="ARBA00022989"/>
    </source>
</evidence>
<evidence type="ECO:0000256" key="13">
    <source>
        <dbReference type="SAM" id="MobiDB-lite"/>
    </source>
</evidence>
<keyword evidence="16" id="KW-1185">Reference proteome</keyword>
<name>A0A8R2B3V8_ACYPI</name>
<evidence type="ECO:0000256" key="9">
    <source>
        <dbReference type="ARBA" id="ARBA00023170"/>
    </source>
</evidence>